<keyword evidence="3" id="KW-1185">Reference proteome</keyword>
<dbReference type="RefSeq" id="XP_016255332.1">
    <property type="nucleotide sequence ID" value="XM_016388404.1"/>
</dbReference>
<organism evidence="2 3">
    <name type="scientific">Cladophialophora immunda</name>
    <dbReference type="NCBI Taxonomy" id="569365"/>
    <lineage>
        <taxon>Eukaryota</taxon>
        <taxon>Fungi</taxon>
        <taxon>Dikarya</taxon>
        <taxon>Ascomycota</taxon>
        <taxon>Pezizomycotina</taxon>
        <taxon>Eurotiomycetes</taxon>
        <taxon>Chaetothyriomycetidae</taxon>
        <taxon>Chaetothyriales</taxon>
        <taxon>Herpotrichiellaceae</taxon>
        <taxon>Cladophialophora</taxon>
    </lineage>
</organism>
<evidence type="ECO:0008006" key="4">
    <source>
        <dbReference type="Google" id="ProtNLM"/>
    </source>
</evidence>
<dbReference type="VEuPathDB" id="FungiDB:PV07_01833"/>
<evidence type="ECO:0000256" key="1">
    <source>
        <dbReference type="SAM" id="MobiDB-lite"/>
    </source>
</evidence>
<feature type="compositionally biased region" description="Polar residues" evidence="1">
    <location>
        <begin position="97"/>
        <end position="106"/>
    </location>
</feature>
<accession>A0A0D2A489</accession>
<dbReference type="AlphaFoldDB" id="A0A0D2A489"/>
<evidence type="ECO:0000313" key="2">
    <source>
        <dbReference type="EMBL" id="KIW35116.1"/>
    </source>
</evidence>
<dbReference type="PANTHER" id="PTHR37540">
    <property type="entry name" value="TRANSCRIPTION FACTOR (ACR-2), PUTATIVE-RELATED-RELATED"/>
    <property type="match status" value="1"/>
</dbReference>
<reference evidence="2 3" key="1">
    <citation type="submission" date="2015-01" db="EMBL/GenBank/DDBJ databases">
        <title>The Genome Sequence of Cladophialophora immunda CBS83496.</title>
        <authorList>
            <consortium name="The Broad Institute Genomics Platform"/>
            <person name="Cuomo C."/>
            <person name="de Hoog S."/>
            <person name="Gorbushina A."/>
            <person name="Stielow B."/>
            <person name="Teixiera M."/>
            <person name="Abouelleil A."/>
            <person name="Chapman S.B."/>
            <person name="Priest M."/>
            <person name="Young S.K."/>
            <person name="Wortman J."/>
            <person name="Nusbaum C."/>
            <person name="Birren B."/>
        </authorList>
    </citation>
    <scope>NUCLEOTIDE SEQUENCE [LARGE SCALE GENOMIC DNA]</scope>
    <source>
        <strain evidence="2 3">CBS 83496</strain>
    </source>
</reference>
<dbReference type="GeneID" id="27341027"/>
<dbReference type="Proteomes" id="UP000054466">
    <property type="component" value="Unassembled WGS sequence"/>
</dbReference>
<dbReference type="HOGENOM" id="CLU_028475_0_0_1"/>
<evidence type="ECO:0000313" key="3">
    <source>
        <dbReference type="Proteomes" id="UP000054466"/>
    </source>
</evidence>
<feature type="compositionally biased region" description="Basic residues" evidence="1">
    <location>
        <begin position="38"/>
        <end position="48"/>
    </location>
</feature>
<gene>
    <name evidence="2" type="ORF">PV07_01833</name>
</gene>
<dbReference type="EMBL" id="KN847040">
    <property type="protein sequence ID" value="KIW35116.1"/>
    <property type="molecule type" value="Genomic_DNA"/>
</dbReference>
<feature type="region of interest" description="Disordered" evidence="1">
    <location>
        <begin position="1"/>
        <end position="113"/>
    </location>
</feature>
<dbReference type="PANTHER" id="PTHR37540:SF5">
    <property type="entry name" value="TRANSCRIPTION FACTOR DOMAIN-CONTAINING PROTEIN"/>
    <property type="match status" value="1"/>
</dbReference>
<name>A0A0D2A489_9EURO</name>
<protein>
    <recommendedName>
        <fullName evidence="4">Transcription factor domain-containing protein</fullName>
    </recommendedName>
</protein>
<dbReference type="OrthoDB" id="10334872at2759"/>
<proteinExistence type="predicted"/>
<sequence>MTERGQSSKFLFVNKSGLDASLSNSKEDRSSAIGRHVQQWRRQNRLHRSQREGLSDSPNARPIVGRTGSDGILPQTLHPSSREADSARPGAIPNVVSKPQSSSSTPVEVPRANLRPGDCVDPFNASSIRLDAEVQSILQYFISFSTPRTTDRARTDMSDTSHLESVPAIKEVVQGCLSDKMHMLSLLTATAARMEEVSKKTISHHHTARNLMTRAIPHIRRHLQLFPDLILDKQVILDIFYLGACEWCLDDHESARTHLRAAGNLINSLDPRLPLDAFVKETIVYNDIFLAVEMGRKPLLVRDWDATPLGSQRRQHISQSLSANVPQCCLGRGFLDPNQNDIFRFEMNLILCSLIPWIDVGRHALQTRIRTVEDSEWICSKGQAMLHDLLLSVTIPNFESENKSPSRAREECVRLSLIIVMSFVSTQMSWRSGKVNASRVWKILDSNGGSWGSQAHNQMKLWVIVTCILAASEDDELEDWLLNAAVDTSKDLGLTTYDELHQAMSAYLYSPRFQHNILLEIARRRGWEGSRDPWASAEVMAARHTQEPHKQTFGFNLSSEPGRMLCRKGHWEATSTLACLAEFIAEEDEFDANALLPPWPHDQGAEHID</sequence>